<feature type="short sequence motif" description="DGA/G" evidence="4">
    <location>
        <begin position="154"/>
        <end position="156"/>
    </location>
</feature>
<dbReference type="PANTHER" id="PTHR14226">
    <property type="entry name" value="NEUROPATHY TARGET ESTERASE/SWISS CHEESE D.MELANOGASTER"/>
    <property type="match status" value="1"/>
</dbReference>
<gene>
    <name evidence="6" type="ORF">EV696_107107</name>
</gene>
<proteinExistence type="predicted"/>
<evidence type="ECO:0000256" key="1">
    <source>
        <dbReference type="ARBA" id="ARBA00022801"/>
    </source>
</evidence>
<dbReference type="EMBL" id="SNYM01000007">
    <property type="protein sequence ID" value="TDQ48371.1"/>
    <property type="molecule type" value="Genomic_DNA"/>
</dbReference>
<dbReference type="AlphaFoldDB" id="A0A4R6UN60"/>
<dbReference type="InterPro" id="IPR050301">
    <property type="entry name" value="NTE"/>
</dbReference>
<accession>A0A4R6UN60</accession>
<dbReference type="OrthoDB" id="5290098at2"/>
<keyword evidence="3 4" id="KW-0443">Lipid metabolism</keyword>
<comment type="caution">
    <text evidence="6">The sequence shown here is derived from an EMBL/GenBank/DDBJ whole genome shotgun (WGS) entry which is preliminary data.</text>
</comment>
<name>A0A4R6UN60_9GAMM</name>
<dbReference type="GO" id="GO:0016042">
    <property type="term" value="P:lipid catabolic process"/>
    <property type="evidence" value="ECO:0007669"/>
    <property type="project" value="UniProtKB-UniRule"/>
</dbReference>
<dbReference type="PROSITE" id="PS51635">
    <property type="entry name" value="PNPLA"/>
    <property type="match status" value="1"/>
</dbReference>
<evidence type="ECO:0000256" key="3">
    <source>
        <dbReference type="ARBA" id="ARBA00023098"/>
    </source>
</evidence>
<dbReference type="Gene3D" id="3.40.1090.10">
    <property type="entry name" value="Cytosolic phospholipase A2 catalytic domain"/>
    <property type="match status" value="2"/>
</dbReference>
<protein>
    <submittedName>
        <fullName evidence="6">NTE family protein</fullName>
    </submittedName>
</protein>
<feature type="domain" description="PNPLA" evidence="5">
    <location>
        <begin position="6"/>
        <end position="167"/>
    </location>
</feature>
<dbReference type="Pfam" id="PF01734">
    <property type="entry name" value="Patatin"/>
    <property type="match status" value="1"/>
</dbReference>
<dbReference type="PANTHER" id="PTHR14226:SF76">
    <property type="entry name" value="NTE FAMILY PROTEIN RSSA"/>
    <property type="match status" value="1"/>
</dbReference>
<dbReference type="GO" id="GO:0016787">
    <property type="term" value="F:hydrolase activity"/>
    <property type="evidence" value="ECO:0007669"/>
    <property type="project" value="UniProtKB-UniRule"/>
</dbReference>
<evidence type="ECO:0000313" key="7">
    <source>
        <dbReference type="Proteomes" id="UP000295375"/>
    </source>
</evidence>
<evidence type="ECO:0000256" key="2">
    <source>
        <dbReference type="ARBA" id="ARBA00022963"/>
    </source>
</evidence>
<evidence type="ECO:0000259" key="5">
    <source>
        <dbReference type="PROSITE" id="PS51635"/>
    </source>
</evidence>
<comment type="caution">
    <text evidence="4">Lacks conserved residue(s) required for the propagation of feature annotation.</text>
</comment>
<reference evidence="6 7" key="1">
    <citation type="submission" date="2019-03" db="EMBL/GenBank/DDBJ databases">
        <title>Genomic Encyclopedia of Type Strains, Phase IV (KMG-IV): sequencing the most valuable type-strain genomes for metagenomic binning, comparative biology and taxonomic classification.</title>
        <authorList>
            <person name="Goeker M."/>
        </authorList>
    </citation>
    <scope>NUCLEOTIDE SEQUENCE [LARGE SCALE GENOMIC DNA]</scope>
    <source>
        <strain evidence="6 7">DSM 103792</strain>
    </source>
</reference>
<keyword evidence="7" id="KW-1185">Reference proteome</keyword>
<keyword evidence="2 4" id="KW-0442">Lipid degradation</keyword>
<dbReference type="InterPro" id="IPR016035">
    <property type="entry name" value="Acyl_Trfase/lysoPLipase"/>
</dbReference>
<organism evidence="6 7">
    <name type="scientific">Permianibacter aggregans</name>
    <dbReference type="NCBI Taxonomy" id="1510150"/>
    <lineage>
        <taxon>Bacteria</taxon>
        <taxon>Pseudomonadati</taxon>
        <taxon>Pseudomonadota</taxon>
        <taxon>Gammaproteobacteria</taxon>
        <taxon>Pseudomonadales</taxon>
        <taxon>Pseudomonadaceae</taxon>
        <taxon>Permianibacter</taxon>
    </lineage>
</organism>
<keyword evidence="1 4" id="KW-0378">Hydrolase</keyword>
<feature type="active site" description="Nucleophile" evidence="4">
    <location>
        <position position="39"/>
    </location>
</feature>
<dbReference type="SUPFAM" id="SSF52151">
    <property type="entry name" value="FabD/lysophospholipase-like"/>
    <property type="match status" value="1"/>
</dbReference>
<dbReference type="InterPro" id="IPR002641">
    <property type="entry name" value="PNPLA_dom"/>
</dbReference>
<dbReference type="RefSeq" id="WP_133590214.1">
    <property type="nucleotide sequence ID" value="NZ_CP037953.1"/>
</dbReference>
<sequence length="304" mass="34169">MKKIGLALGSGSSRGWAHIGVLRALNELNIDVEIVCGSSAGALIGAAYATRRLDKLERWACSLTRLEIARFFEFNFSMNGFINSTRFREFLAEYVCNQSRIEHLPLRFASVATTLMHGEEVIFDEGDLTEAVWASLSLPGVFPPLQIGEQWMVDGGLVNPVPVSVCRELGADFIIAVNLNEGIVGKHFKKNEPMHRRKLDQPEPESAIKWPLLTNLMREPLKKLDQWTTRDPAPGIVDTIANSVNIMQTQITRQRLKQDAPDWLICPDLSHFGLMELHRAEEAIAVGYQTTMAKHEELKKHLEK</sequence>
<feature type="short sequence motif" description="GXSXG" evidence="4">
    <location>
        <begin position="37"/>
        <end position="41"/>
    </location>
</feature>
<evidence type="ECO:0000313" key="6">
    <source>
        <dbReference type="EMBL" id="TDQ48371.1"/>
    </source>
</evidence>
<evidence type="ECO:0000256" key="4">
    <source>
        <dbReference type="PROSITE-ProRule" id="PRU01161"/>
    </source>
</evidence>
<dbReference type="Proteomes" id="UP000295375">
    <property type="component" value="Unassembled WGS sequence"/>
</dbReference>
<feature type="active site" description="Proton acceptor" evidence="4">
    <location>
        <position position="154"/>
    </location>
</feature>